<gene>
    <name evidence="13" type="ORF">N7494_004589</name>
</gene>
<keyword evidence="9 12" id="KW-0472">Membrane</keyword>
<dbReference type="Gene3D" id="3.40.50.300">
    <property type="entry name" value="P-loop containing nucleotide triphosphate hydrolases"/>
    <property type="match status" value="1"/>
</dbReference>
<evidence type="ECO:0000256" key="2">
    <source>
        <dbReference type="ARBA" id="ARBA00005619"/>
    </source>
</evidence>
<dbReference type="AlphaFoldDB" id="A0AAD6GIU3"/>
<evidence type="ECO:0000313" key="13">
    <source>
        <dbReference type="EMBL" id="KAJ5547004.1"/>
    </source>
</evidence>
<keyword evidence="7 12" id="KW-1133">Transmembrane helix</keyword>
<keyword evidence="14" id="KW-1185">Reference proteome</keyword>
<organism evidence="13 14">
    <name type="scientific">Penicillium frequentans</name>
    <dbReference type="NCBI Taxonomy" id="3151616"/>
    <lineage>
        <taxon>Eukaryota</taxon>
        <taxon>Fungi</taxon>
        <taxon>Dikarya</taxon>
        <taxon>Ascomycota</taxon>
        <taxon>Pezizomycotina</taxon>
        <taxon>Eurotiomycetes</taxon>
        <taxon>Eurotiomycetidae</taxon>
        <taxon>Eurotiales</taxon>
        <taxon>Aspergillaceae</taxon>
        <taxon>Penicillium</taxon>
    </lineage>
</organism>
<dbReference type="GO" id="GO:0005789">
    <property type="term" value="C:endoplasmic reticulum membrane"/>
    <property type="evidence" value="ECO:0007669"/>
    <property type="project" value="UniProtKB-SubCell"/>
</dbReference>
<sequence length="268" mass="28930">MVRAIEACLPPGKWKSPRSSVHQPTMSSQASWNSVTGIATLLFDGNLVAIAIATLFTFGVPVLLHILFFQAVASPPPRNFLLLGPSGSGKTAFTTLLEAKSSPESKKSHSTHTSQTSTFVSVTLPPTVPTASNRYRSVNDPSLKEAARNPIRYQVKDTPGHGKLRASQGITALQSMAGSKDLKTKIRGVLFMVDTAALVDEATLRDTATYLHDVLLILQKRELKKSSTKRSMEIPVLVAANKQDLFTALPPRLRSGEAGGRDRSNSKI</sequence>
<evidence type="ECO:0000256" key="6">
    <source>
        <dbReference type="ARBA" id="ARBA00022824"/>
    </source>
</evidence>
<dbReference type="InterPro" id="IPR019009">
    <property type="entry name" value="SRP_receptor_beta_su"/>
</dbReference>
<protein>
    <recommendedName>
        <fullName evidence="3">Signal recognition particle receptor subunit beta</fullName>
    </recommendedName>
</protein>
<evidence type="ECO:0000256" key="11">
    <source>
        <dbReference type="SAM" id="MobiDB-lite"/>
    </source>
</evidence>
<evidence type="ECO:0000256" key="4">
    <source>
        <dbReference type="ARBA" id="ARBA00022692"/>
    </source>
</evidence>
<dbReference type="SUPFAM" id="SSF52540">
    <property type="entry name" value="P-loop containing nucleoside triphosphate hydrolases"/>
    <property type="match status" value="1"/>
</dbReference>
<evidence type="ECO:0000256" key="5">
    <source>
        <dbReference type="ARBA" id="ARBA00022741"/>
    </source>
</evidence>
<dbReference type="GO" id="GO:0005525">
    <property type="term" value="F:GTP binding"/>
    <property type="evidence" value="ECO:0007669"/>
    <property type="project" value="UniProtKB-KW"/>
</dbReference>
<evidence type="ECO:0000313" key="14">
    <source>
        <dbReference type="Proteomes" id="UP001220324"/>
    </source>
</evidence>
<comment type="subcellular location">
    <subcellularLocation>
        <location evidence="1">Endoplasmic reticulum membrane</location>
        <topology evidence="1">Single-pass membrane protein</topology>
    </subcellularLocation>
</comment>
<evidence type="ECO:0000256" key="1">
    <source>
        <dbReference type="ARBA" id="ARBA00004389"/>
    </source>
</evidence>
<name>A0AAD6GIU3_9EURO</name>
<evidence type="ECO:0000256" key="8">
    <source>
        <dbReference type="ARBA" id="ARBA00023134"/>
    </source>
</evidence>
<evidence type="ECO:0000256" key="10">
    <source>
        <dbReference type="ARBA" id="ARBA00023170"/>
    </source>
</evidence>
<keyword evidence="10" id="KW-0675">Receptor</keyword>
<comment type="caution">
    <text evidence="13">The sequence shown here is derived from an EMBL/GenBank/DDBJ whole genome shotgun (WGS) entry which is preliminary data.</text>
</comment>
<keyword evidence="5" id="KW-0547">Nucleotide-binding</keyword>
<feature type="transmembrane region" description="Helical" evidence="12">
    <location>
        <begin position="47"/>
        <end position="69"/>
    </location>
</feature>
<evidence type="ECO:0000256" key="12">
    <source>
        <dbReference type="SAM" id="Phobius"/>
    </source>
</evidence>
<evidence type="ECO:0000256" key="3">
    <source>
        <dbReference type="ARBA" id="ARBA00020256"/>
    </source>
</evidence>
<comment type="similarity">
    <text evidence="2">Belongs to the SRP receptor beta subunit family.</text>
</comment>
<reference evidence="13 14" key="1">
    <citation type="journal article" date="2023" name="IMA Fungus">
        <title>Comparative genomic study of the Penicillium genus elucidates a diverse pangenome and 15 lateral gene transfer events.</title>
        <authorList>
            <person name="Petersen C."/>
            <person name="Sorensen T."/>
            <person name="Nielsen M.R."/>
            <person name="Sondergaard T.E."/>
            <person name="Sorensen J.L."/>
            <person name="Fitzpatrick D.A."/>
            <person name="Frisvad J.C."/>
            <person name="Nielsen K.L."/>
        </authorList>
    </citation>
    <scope>NUCLEOTIDE SEQUENCE [LARGE SCALE GENOMIC DNA]</scope>
    <source>
        <strain evidence="13 14">IBT 35679</strain>
    </source>
</reference>
<keyword evidence="6" id="KW-0256">Endoplasmic reticulum</keyword>
<keyword evidence="8" id="KW-0342">GTP-binding</keyword>
<feature type="region of interest" description="Disordered" evidence="11">
    <location>
        <begin position="99"/>
        <end position="119"/>
    </location>
</feature>
<keyword evidence="4 12" id="KW-0812">Transmembrane</keyword>
<dbReference type="EMBL" id="JAQIZZ010000003">
    <property type="protein sequence ID" value="KAJ5547004.1"/>
    <property type="molecule type" value="Genomic_DNA"/>
</dbReference>
<evidence type="ECO:0000256" key="9">
    <source>
        <dbReference type="ARBA" id="ARBA00023136"/>
    </source>
</evidence>
<dbReference type="Pfam" id="PF09439">
    <property type="entry name" value="SRPRB"/>
    <property type="match status" value="1"/>
</dbReference>
<accession>A0AAD6GIU3</accession>
<proteinExistence type="inferred from homology"/>
<evidence type="ECO:0000256" key="7">
    <source>
        <dbReference type="ARBA" id="ARBA00022989"/>
    </source>
</evidence>
<dbReference type="Proteomes" id="UP001220324">
    <property type="component" value="Unassembled WGS sequence"/>
</dbReference>
<dbReference type="InterPro" id="IPR027417">
    <property type="entry name" value="P-loop_NTPase"/>
</dbReference>